<accession>A0ABQ1CVU6</accession>
<protein>
    <submittedName>
        <fullName evidence="2">Uncharacterized protein</fullName>
    </submittedName>
</protein>
<gene>
    <name evidence="2" type="ORF">Sdia_52280</name>
</gene>
<sequence>MPAASAATAAAATATVRRGIRMTSLICESPPPVDAAGPPIADPAVSARQRVGPTPPGQRAKKGENGANTS</sequence>
<evidence type="ECO:0000256" key="1">
    <source>
        <dbReference type="SAM" id="MobiDB-lite"/>
    </source>
</evidence>
<comment type="caution">
    <text evidence="2">The sequence shown here is derived from an EMBL/GenBank/DDBJ whole genome shotgun (WGS) entry which is preliminary data.</text>
</comment>
<feature type="region of interest" description="Disordered" evidence="1">
    <location>
        <begin position="30"/>
        <end position="70"/>
    </location>
</feature>
<keyword evidence="3" id="KW-1185">Reference proteome</keyword>
<organism evidence="2 3">
    <name type="scientific">Streptomyces diastaticus subsp. diastaticus</name>
    <dbReference type="NCBI Taxonomy" id="68040"/>
    <lineage>
        <taxon>Bacteria</taxon>
        <taxon>Bacillati</taxon>
        <taxon>Actinomycetota</taxon>
        <taxon>Actinomycetes</taxon>
        <taxon>Kitasatosporales</taxon>
        <taxon>Streptomycetaceae</taxon>
        <taxon>Streptomyces</taxon>
        <taxon>Streptomyces diastaticus group</taxon>
    </lineage>
</organism>
<dbReference type="EMBL" id="BLLN01000005">
    <property type="protein sequence ID" value="GFH74460.1"/>
    <property type="molecule type" value="Genomic_DNA"/>
</dbReference>
<dbReference type="Proteomes" id="UP000472710">
    <property type="component" value="Unassembled WGS sequence"/>
</dbReference>
<evidence type="ECO:0000313" key="3">
    <source>
        <dbReference type="Proteomes" id="UP000472710"/>
    </source>
</evidence>
<reference evidence="2 3" key="1">
    <citation type="submission" date="2020-02" db="EMBL/GenBank/DDBJ databases">
        <title>Whole genome shotgun sequence of Streptomyces diastaticus subsp. diastaticus NBRC 13412.</title>
        <authorList>
            <person name="Ichikawa N."/>
            <person name="Komaki H."/>
            <person name="Tamura T."/>
        </authorList>
    </citation>
    <scope>NUCLEOTIDE SEQUENCE [LARGE SCALE GENOMIC DNA]</scope>
    <source>
        <strain evidence="2 3">NBRC 13412</strain>
    </source>
</reference>
<name>A0ABQ1CVU6_STRDI</name>
<proteinExistence type="predicted"/>
<evidence type="ECO:0000313" key="2">
    <source>
        <dbReference type="EMBL" id="GFH74460.1"/>
    </source>
</evidence>